<dbReference type="PANTHER" id="PTHR30036">
    <property type="entry name" value="D-XYLOSE-BINDING PERIPLASMIC PROTEIN"/>
    <property type="match status" value="1"/>
</dbReference>
<dbReference type="InterPro" id="IPR025997">
    <property type="entry name" value="SBP_2_dom"/>
</dbReference>
<dbReference type="GO" id="GO:0030288">
    <property type="term" value="C:outer membrane-bounded periplasmic space"/>
    <property type="evidence" value="ECO:0007669"/>
    <property type="project" value="TreeGrafter"/>
</dbReference>
<evidence type="ECO:0000313" key="5">
    <source>
        <dbReference type="Proteomes" id="UP000196331"/>
    </source>
</evidence>
<organism evidence="4 5">
    <name type="scientific">Halomonas citrativorans</name>
    <dbReference type="NCBI Taxonomy" id="2742612"/>
    <lineage>
        <taxon>Bacteria</taxon>
        <taxon>Pseudomonadati</taxon>
        <taxon>Pseudomonadota</taxon>
        <taxon>Gammaproteobacteria</taxon>
        <taxon>Oceanospirillales</taxon>
        <taxon>Halomonadaceae</taxon>
        <taxon>Halomonas</taxon>
    </lineage>
</organism>
<dbReference type="PANTHER" id="PTHR30036:SF7">
    <property type="entry name" value="ABC TRANSPORTER PERIPLASMIC-BINDING PROTEIN YPHF"/>
    <property type="match status" value="1"/>
</dbReference>
<proteinExistence type="inferred from homology"/>
<sequence>MLKHLALKHLVLKHLVLKNLALKNFALKHRMLKRFAVSFTAAMALLGTSLAMAEERPAPFDAPEDVTIALIRYISTGDFFQAYLSGVEAQAAALGVNLRVLDSRQDAALQADMVDQAIALGVDGIIIQHGLPESMKDAAQRAVEAGIDVVAFDVEVDNPAIPQVEQSDYLLGELVLNQALQDNGDSFTAGYVYVPGIAPLDRRNAAWEDFKEAHPGVTEAAVFGTLDNPIANSVANQARAVIQANPMIDVFFAPYNEFAAGVKIAVDEMGLGEDIAIYSADISTSDIAAMREPGSPWAATVATNPTVVGEVSVRTLALLMAGEEPSQQVIVPPTLITQDFLNDNAITNMETLGENMPQFSHAEVVLADWLTLPER</sequence>
<feature type="domain" description="Periplasmic binding protein" evidence="3">
    <location>
        <begin position="68"/>
        <end position="324"/>
    </location>
</feature>
<dbReference type="Proteomes" id="UP000196331">
    <property type="component" value="Unassembled WGS sequence"/>
</dbReference>
<dbReference type="AlphaFoldDB" id="A0A1R4I549"/>
<evidence type="ECO:0000313" key="4">
    <source>
        <dbReference type="EMBL" id="SJN14744.1"/>
    </source>
</evidence>
<comment type="subcellular location">
    <subcellularLocation>
        <location evidence="1">Periplasm</location>
    </subcellularLocation>
</comment>
<evidence type="ECO:0000256" key="2">
    <source>
        <dbReference type="ARBA" id="ARBA00007639"/>
    </source>
</evidence>
<dbReference type="SUPFAM" id="SSF53822">
    <property type="entry name" value="Periplasmic binding protein-like I"/>
    <property type="match status" value="1"/>
</dbReference>
<comment type="caution">
    <text evidence="4">The sequence shown here is derived from an EMBL/GenBank/DDBJ whole genome shotgun (WGS) entry which is preliminary data.</text>
</comment>
<gene>
    <name evidence="4" type="ORF">CZ787_16675</name>
</gene>
<protein>
    <submittedName>
        <fullName evidence="4">Ribose ABC transporter, periplasmic ribose-binding protein RbsB (TC 3.A.1.2.1)</fullName>
    </submittedName>
</protein>
<evidence type="ECO:0000256" key="1">
    <source>
        <dbReference type="ARBA" id="ARBA00004418"/>
    </source>
</evidence>
<comment type="similarity">
    <text evidence="2">Belongs to the bacterial solute-binding protein 2 family.</text>
</comment>
<dbReference type="Gene3D" id="3.40.50.2300">
    <property type="match status" value="2"/>
</dbReference>
<name>A0A1R4I549_9GAMM</name>
<dbReference type="GO" id="GO:0030246">
    <property type="term" value="F:carbohydrate binding"/>
    <property type="evidence" value="ECO:0007669"/>
    <property type="project" value="TreeGrafter"/>
</dbReference>
<dbReference type="GO" id="GO:0055085">
    <property type="term" value="P:transmembrane transport"/>
    <property type="evidence" value="ECO:0007669"/>
    <property type="project" value="UniProtKB-ARBA"/>
</dbReference>
<reference evidence="4 5" key="1">
    <citation type="submission" date="2017-02" db="EMBL/GenBank/DDBJ databases">
        <authorList>
            <person name="Dridi B."/>
        </authorList>
    </citation>
    <scope>NUCLEOTIDE SEQUENCE [LARGE SCALE GENOMIC DNA]</scope>
    <source>
        <strain evidence="4 5">JB380</strain>
    </source>
</reference>
<dbReference type="InterPro" id="IPR050555">
    <property type="entry name" value="Bact_Solute-Bind_Prot2"/>
</dbReference>
<dbReference type="RefSeq" id="WP_254908636.1">
    <property type="nucleotide sequence ID" value="NZ_FUKM01000057.1"/>
</dbReference>
<evidence type="ECO:0000259" key="3">
    <source>
        <dbReference type="Pfam" id="PF13407"/>
    </source>
</evidence>
<accession>A0A1R4I549</accession>
<dbReference type="Pfam" id="PF13407">
    <property type="entry name" value="Peripla_BP_4"/>
    <property type="match status" value="1"/>
</dbReference>
<dbReference type="EMBL" id="FUKM01000057">
    <property type="protein sequence ID" value="SJN14744.1"/>
    <property type="molecule type" value="Genomic_DNA"/>
</dbReference>
<dbReference type="InterPro" id="IPR028082">
    <property type="entry name" value="Peripla_BP_I"/>
</dbReference>